<dbReference type="InterPro" id="IPR000402">
    <property type="entry name" value="Na/K_ATPase_sub_beta"/>
</dbReference>
<evidence type="ECO:0000256" key="3">
    <source>
        <dbReference type="ARBA" id="ARBA00022692"/>
    </source>
</evidence>
<evidence type="ECO:0000256" key="4">
    <source>
        <dbReference type="ARBA" id="ARBA00022968"/>
    </source>
</evidence>
<evidence type="ECO:0000256" key="2">
    <source>
        <dbReference type="ARBA" id="ARBA00005876"/>
    </source>
</evidence>
<feature type="transmembrane region" description="Helical" evidence="7">
    <location>
        <begin position="20"/>
        <end position="41"/>
    </location>
</feature>
<dbReference type="InterPro" id="IPR038702">
    <property type="entry name" value="Na/K_ATPase_sub_beta_sf"/>
</dbReference>
<protein>
    <submittedName>
        <fullName evidence="8">Sodium/potassium-transporting ATPase subunit beta-2</fullName>
    </submittedName>
</protein>
<evidence type="ECO:0000256" key="6">
    <source>
        <dbReference type="ARBA" id="ARBA00023136"/>
    </source>
</evidence>
<dbReference type="GO" id="GO:0005890">
    <property type="term" value="C:sodium:potassium-exchanging ATPase complex"/>
    <property type="evidence" value="ECO:0007669"/>
    <property type="project" value="InterPro"/>
</dbReference>
<dbReference type="EMBL" id="GGYP01004275">
    <property type="protein sequence ID" value="MDE49046.1"/>
    <property type="molecule type" value="Transcribed_RNA"/>
</dbReference>
<dbReference type="GO" id="GO:0036376">
    <property type="term" value="P:sodium ion export across plasma membrane"/>
    <property type="evidence" value="ECO:0007669"/>
    <property type="project" value="TreeGrafter"/>
</dbReference>
<reference evidence="8" key="1">
    <citation type="submission" date="2018-10" db="EMBL/GenBank/DDBJ databases">
        <title>Transcriptome assembly of Aceria tosichella (Wheat curl mite) Type 2.</title>
        <authorList>
            <person name="Scully E.D."/>
            <person name="Geib S.M."/>
            <person name="Palmer N.A."/>
            <person name="Gupta A.K."/>
            <person name="Sarath G."/>
            <person name="Tatineni S."/>
        </authorList>
    </citation>
    <scope>NUCLEOTIDE SEQUENCE</scope>
    <source>
        <strain evidence="8">LincolnNE</strain>
    </source>
</reference>
<name>A0A6G1SET6_9ACAR</name>
<dbReference type="GO" id="GO:0030007">
    <property type="term" value="P:intracellular potassium ion homeostasis"/>
    <property type="evidence" value="ECO:0007669"/>
    <property type="project" value="TreeGrafter"/>
</dbReference>
<evidence type="ECO:0000256" key="5">
    <source>
        <dbReference type="ARBA" id="ARBA00022989"/>
    </source>
</evidence>
<dbReference type="GO" id="GO:0006883">
    <property type="term" value="P:intracellular sodium ion homeostasis"/>
    <property type="evidence" value="ECO:0007669"/>
    <property type="project" value="TreeGrafter"/>
</dbReference>
<evidence type="ECO:0000313" key="8">
    <source>
        <dbReference type="EMBL" id="MDE49046.1"/>
    </source>
</evidence>
<keyword evidence="5 7" id="KW-1133">Transmembrane helix</keyword>
<comment type="similarity">
    <text evidence="2">Belongs to the X(+)/potassium ATPases subunit beta family.</text>
</comment>
<dbReference type="GO" id="GO:0001671">
    <property type="term" value="F:ATPase activator activity"/>
    <property type="evidence" value="ECO:0007669"/>
    <property type="project" value="TreeGrafter"/>
</dbReference>
<keyword evidence="4" id="KW-0735">Signal-anchor</keyword>
<gene>
    <name evidence="8" type="primary">nrv2</name>
    <name evidence="8" type="ORF">g.2211</name>
</gene>
<evidence type="ECO:0000256" key="7">
    <source>
        <dbReference type="SAM" id="Phobius"/>
    </source>
</evidence>
<dbReference type="PANTHER" id="PTHR11523">
    <property type="entry name" value="SODIUM/POTASSIUM-DEPENDENT ATPASE BETA SUBUNIT"/>
    <property type="match status" value="1"/>
</dbReference>
<dbReference type="Pfam" id="PF00287">
    <property type="entry name" value="Na_K-ATPase"/>
    <property type="match status" value="1"/>
</dbReference>
<keyword evidence="3 7" id="KW-0812">Transmembrane</keyword>
<dbReference type="Gene3D" id="2.60.40.1660">
    <property type="entry name" value="Na, k-atpase alpha subunit"/>
    <property type="match status" value="1"/>
</dbReference>
<proteinExistence type="inferred from homology"/>
<accession>A0A6G1SET6</accession>
<organism evidence="8">
    <name type="scientific">Aceria tosichella</name>
    <name type="common">wheat curl mite</name>
    <dbReference type="NCBI Taxonomy" id="561515"/>
    <lineage>
        <taxon>Eukaryota</taxon>
        <taxon>Metazoa</taxon>
        <taxon>Ecdysozoa</taxon>
        <taxon>Arthropoda</taxon>
        <taxon>Chelicerata</taxon>
        <taxon>Arachnida</taxon>
        <taxon>Acari</taxon>
        <taxon>Acariformes</taxon>
        <taxon>Trombidiformes</taxon>
        <taxon>Prostigmata</taxon>
        <taxon>Eupodina</taxon>
        <taxon>Eriophyoidea</taxon>
        <taxon>Eriophyidae</taxon>
        <taxon>Eriophyinae</taxon>
        <taxon>Aceriini</taxon>
        <taxon>Aceria</taxon>
    </lineage>
</organism>
<sequence length="281" mass="32542">MQDLKKSIKDIAYSRTTSSWIRLFAFYAVLWLSTIAFWLVYMTIFQQTIDERVPSLTLADSAIGDNPGLAIRPRPSSKSLYSSLIRFRSSSSGNWKHWNDDLNKYLQPYQQLESGAGQHAQGDCNTYGGERDPHKFCPFELRVIPNECSESQNFSYHLGKPCILVKLNRIYGWKPDPYMFRPKDYPIQAPFREGQVQITCEGQSWVDKENIGPIDYYPQAIETKYFPFTNQPGYQSPFVMVHLKNPRPGVLIFIECKAWAKNIQHDRAKSRGMVNFELMID</sequence>
<dbReference type="PANTHER" id="PTHR11523:SF28">
    <property type="entry name" value="NA_K-ATPASE BETA SUBUNIT ISOFORM 4-RELATED"/>
    <property type="match status" value="1"/>
</dbReference>
<dbReference type="GO" id="GO:1990573">
    <property type="term" value="P:potassium ion import across plasma membrane"/>
    <property type="evidence" value="ECO:0007669"/>
    <property type="project" value="TreeGrafter"/>
</dbReference>
<comment type="subcellular location">
    <subcellularLocation>
        <location evidence="1">Membrane</location>
        <topology evidence="1">Single-pass type II membrane protein</topology>
    </subcellularLocation>
</comment>
<dbReference type="AlphaFoldDB" id="A0A6G1SET6"/>
<keyword evidence="6 7" id="KW-0472">Membrane</keyword>
<evidence type="ECO:0000256" key="1">
    <source>
        <dbReference type="ARBA" id="ARBA00004606"/>
    </source>
</evidence>